<organism evidence="2 3">
    <name type="scientific">Hymenobacter saemangeumensis</name>
    <dbReference type="NCBI Taxonomy" id="1084522"/>
    <lineage>
        <taxon>Bacteria</taxon>
        <taxon>Pseudomonadati</taxon>
        <taxon>Bacteroidota</taxon>
        <taxon>Cytophagia</taxon>
        <taxon>Cytophagales</taxon>
        <taxon>Hymenobacteraceae</taxon>
        <taxon>Hymenobacter</taxon>
    </lineage>
</organism>
<keyword evidence="1" id="KW-0732">Signal</keyword>
<comment type="caution">
    <text evidence="2">The sequence shown here is derived from an EMBL/GenBank/DDBJ whole genome shotgun (WGS) entry which is preliminary data.</text>
</comment>
<dbReference type="EMBL" id="BAABGZ010000082">
    <property type="protein sequence ID" value="GAA4370538.1"/>
    <property type="molecule type" value="Genomic_DNA"/>
</dbReference>
<feature type="chain" id="PRO_5047005432" description="DUF4412 domain-containing protein" evidence="1">
    <location>
        <begin position="20"/>
        <end position="209"/>
    </location>
</feature>
<reference evidence="3" key="1">
    <citation type="journal article" date="2019" name="Int. J. Syst. Evol. Microbiol.">
        <title>The Global Catalogue of Microorganisms (GCM) 10K type strain sequencing project: providing services to taxonomists for standard genome sequencing and annotation.</title>
        <authorList>
            <consortium name="The Broad Institute Genomics Platform"/>
            <consortium name="The Broad Institute Genome Sequencing Center for Infectious Disease"/>
            <person name="Wu L."/>
            <person name="Ma J."/>
        </authorList>
    </citation>
    <scope>NUCLEOTIDE SEQUENCE [LARGE SCALE GENOMIC DNA]</scope>
    <source>
        <strain evidence="3">JCM 17923</strain>
    </source>
</reference>
<proteinExistence type="predicted"/>
<name>A0ABP8ITM8_9BACT</name>
<dbReference type="Proteomes" id="UP001501153">
    <property type="component" value="Unassembled WGS sequence"/>
</dbReference>
<sequence>MKSAFILFFSLLVAVSTYGQNFEGRILYTNSYKSKMANVVDQQWSDMMGVTQEYFMKGGDYKSIMNGKMVQWQLYRSQDNKLYTKMANSEAALWNDAGVNPDEVLKAEVKKGAATVLNYKCDELTLTCKSGIQKYYFSSTLGIDARLFANHKYGNWSEVVKHSRAVPLKMVIESPQMTLVAIATEVKPQKLDAKMFELPAGLKAEKSPY</sequence>
<evidence type="ECO:0000313" key="3">
    <source>
        <dbReference type="Proteomes" id="UP001501153"/>
    </source>
</evidence>
<evidence type="ECO:0000256" key="1">
    <source>
        <dbReference type="SAM" id="SignalP"/>
    </source>
</evidence>
<accession>A0ABP8ITM8</accession>
<evidence type="ECO:0000313" key="2">
    <source>
        <dbReference type="EMBL" id="GAA4370538.1"/>
    </source>
</evidence>
<evidence type="ECO:0008006" key="4">
    <source>
        <dbReference type="Google" id="ProtNLM"/>
    </source>
</evidence>
<gene>
    <name evidence="2" type="ORF">GCM10023185_45100</name>
</gene>
<feature type="signal peptide" evidence="1">
    <location>
        <begin position="1"/>
        <end position="19"/>
    </location>
</feature>
<protein>
    <recommendedName>
        <fullName evidence="4">DUF4412 domain-containing protein</fullName>
    </recommendedName>
</protein>
<keyword evidence="3" id="KW-1185">Reference proteome</keyword>
<dbReference type="RefSeq" id="WP_345238431.1">
    <property type="nucleotide sequence ID" value="NZ_BAABGZ010000082.1"/>
</dbReference>